<evidence type="ECO:0000313" key="2">
    <source>
        <dbReference type="EMBL" id="KMY31574.1"/>
    </source>
</evidence>
<dbReference type="GO" id="GO:0016747">
    <property type="term" value="F:acyltransferase activity, transferring groups other than amino-acyl groups"/>
    <property type="evidence" value="ECO:0007669"/>
    <property type="project" value="InterPro"/>
</dbReference>
<dbReference type="InterPro" id="IPR027365">
    <property type="entry name" value="GNAT_acetyltra_YdfB-like"/>
</dbReference>
<dbReference type="InterPro" id="IPR000182">
    <property type="entry name" value="GNAT_dom"/>
</dbReference>
<proteinExistence type="predicted"/>
<dbReference type="OrthoDB" id="8439474at2"/>
<reference evidence="3" key="1">
    <citation type="submission" date="2015-07" db="EMBL/GenBank/DDBJ databases">
        <authorList>
            <consortium name="Consortium for Microbial Forensics and Genomics (microFORGE)"/>
            <person name="Knight B.M."/>
            <person name="Roberts D.P."/>
            <person name="Lin D."/>
            <person name="Hari K."/>
            <person name="Fletcher J."/>
            <person name="Melcher U."/>
            <person name="Blagden T."/>
            <person name="Winegar R.A."/>
        </authorList>
    </citation>
    <scope>NUCLEOTIDE SEQUENCE [LARGE SCALE GENOMIC DNA]</scope>
    <source>
        <strain evidence="3">DSM 23493</strain>
    </source>
</reference>
<feature type="domain" description="N-acetyltransferase" evidence="1">
    <location>
        <begin position="100"/>
        <end position="225"/>
    </location>
</feature>
<organism evidence="2 3">
    <name type="scientific">Lysinibacillus xylanilyticus</name>
    <dbReference type="NCBI Taxonomy" id="582475"/>
    <lineage>
        <taxon>Bacteria</taxon>
        <taxon>Bacillati</taxon>
        <taxon>Bacillota</taxon>
        <taxon>Bacilli</taxon>
        <taxon>Bacillales</taxon>
        <taxon>Bacillaceae</taxon>
        <taxon>Lysinibacillus</taxon>
    </lineage>
</organism>
<evidence type="ECO:0000313" key="3">
    <source>
        <dbReference type="Proteomes" id="UP000037326"/>
    </source>
</evidence>
<dbReference type="RefSeq" id="WP_049664220.1">
    <property type="nucleotide sequence ID" value="NZ_LFXJ01000005.1"/>
</dbReference>
<dbReference type="InterPro" id="IPR016181">
    <property type="entry name" value="Acyl_CoA_acyltransferase"/>
</dbReference>
<dbReference type="CDD" id="cd04301">
    <property type="entry name" value="NAT_SF"/>
    <property type="match status" value="1"/>
</dbReference>
<gene>
    <name evidence="2" type="ORF">ACZ11_04965</name>
</gene>
<protein>
    <recommendedName>
        <fullName evidence="1">N-acetyltransferase domain-containing protein</fullName>
    </recommendedName>
</protein>
<dbReference type="Gene3D" id="3.40.630.30">
    <property type="match status" value="1"/>
</dbReference>
<accession>A0A0K9FAE4</accession>
<dbReference type="AlphaFoldDB" id="A0A0K9FAE4"/>
<comment type="caution">
    <text evidence="2">The sequence shown here is derived from an EMBL/GenBank/DDBJ whole genome shotgun (WGS) entry which is preliminary data.</text>
</comment>
<dbReference type="Pfam" id="PF12746">
    <property type="entry name" value="GNAT_acetyltran"/>
    <property type="match status" value="1"/>
</dbReference>
<dbReference type="PROSITE" id="PS51186">
    <property type="entry name" value="GNAT"/>
    <property type="match status" value="1"/>
</dbReference>
<dbReference type="PATRIC" id="fig|582475.4.peg.422"/>
<dbReference type="SUPFAM" id="SSF55729">
    <property type="entry name" value="Acyl-CoA N-acyltransferases (Nat)"/>
    <property type="match status" value="1"/>
</dbReference>
<dbReference type="EMBL" id="LFXJ01000005">
    <property type="protein sequence ID" value="KMY31574.1"/>
    <property type="molecule type" value="Genomic_DNA"/>
</dbReference>
<evidence type="ECO:0000259" key="1">
    <source>
        <dbReference type="PROSITE" id="PS51186"/>
    </source>
</evidence>
<dbReference type="GeneID" id="96597645"/>
<sequence>MLSDLELMELHVNVLFKHDTENRVTVVNEPPYDVAPRIFVGGTHLGSVVRYSKTLDASLVKKLEQVIGINSVSYLAELINVLSIDRQINNLWIGPAYVFPDVMVCSHTQVIQVTHENKELLKPYFPHTFEDFEYKEPCFVIMKDNIPVSICCSARRSQKADEASVFTHEDYRGKGYGIDVTNAWAAEVQKRGRIALYSTSLDNFASQSMARKLKLHQYGIDIHMS</sequence>
<name>A0A0K9FAE4_9BACI</name>
<dbReference type="Proteomes" id="UP000037326">
    <property type="component" value="Unassembled WGS sequence"/>
</dbReference>